<dbReference type="Proteomes" id="UP000270678">
    <property type="component" value="Chromosome"/>
</dbReference>
<dbReference type="PANTHER" id="PTHR43798">
    <property type="entry name" value="MONOACYLGLYCEROL LIPASE"/>
    <property type="match status" value="1"/>
</dbReference>
<accession>A0A3Q9ICU0</accession>
<dbReference type="SUPFAM" id="SSF53474">
    <property type="entry name" value="alpha/beta-Hydrolases"/>
    <property type="match status" value="1"/>
</dbReference>
<dbReference type="EMBL" id="CP034346">
    <property type="protein sequence ID" value="AZS16269.1"/>
    <property type="molecule type" value="Genomic_DNA"/>
</dbReference>
<evidence type="ECO:0000313" key="2">
    <source>
        <dbReference type="EMBL" id="AZS16269.1"/>
    </source>
</evidence>
<feature type="domain" description="AB hydrolase-1" evidence="1">
    <location>
        <begin position="16"/>
        <end position="243"/>
    </location>
</feature>
<dbReference type="Gene3D" id="3.40.50.1820">
    <property type="entry name" value="alpha/beta hydrolase"/>
    <property type="match status" value="1"/>
</dbReference>
<dbReference type="OrthoDB" id="9776853at2"/>
<keyword evidence="2" id="KW-0378">Hydrolase</keyword>
<dbReference type="InterPro" id="IPR000073">
    <property type="entry name" value="AB_hydrolase_1"/>
</dbReference>
<dbReference type="InterPro" id="IPR050266">
    <property type="entry name" value="AB_hydrolase_sf"/>
</dbReference>
<evidence type="ECO:0000313" key="3">
    <source>
        <dbReference type="Proteomes" id="UP000270678"/>
    </source>
</evidence>
<sequence>MKMHYKEFGDQNASLLLFLHGGGVSGWMWDNQIPYFSHYHCIVPDLPGHGASHGDILFSMRDSAERFIELIEEKVAGKPAGRKVILIGFSLGAQVIIQILSLKPDLVDAAIINSALVRPSPLGRKLIKPTIKCSYPLIRNKRFARLQAKTLYITEEQFQKYYEESCQMKLATLVSVLEENMSFGIPQSFREAHGKILVTVGAKEKAIMKKSAKDLVEANSNCTGVIIPEMGHGVPMAMPDFFNQMVESWIQEGALPKECIVIR</sequence>
<keyword evidence="3" id="KW-1185">Reference proteome</keyword>
<dbReference type="RefSeq" id="WP_127000711.1">
    <property type="nucleotide sequence ID" value="NZ_CP034346.1"/>
</dbReference>
<proteinExistence type="predicted"/>
<dbReference type="GO" id="GO:0016787">
    <property type="term" value="F:hydrolase activity"/>
    <property type="evidence" value="ECO:0007669"/>
    <property type="project" value="UniProtKB-KW"/>
</dbReference>
<gene>
    <name evidence="2" type="ORF">EI981_18675</name>
</gene>
<dbReference type="AlphaFoldDB" id="A0A3Q9ICU0"/>
<dbReference type="Pfam" id="PF12697">
    <property type="entry name" value="Abhydrolase_6"/>
    <property type="match status" value="1"/>
</dbReference>
<reference evidence="3" key="1">
    <citation type="submission" date="2018-12" db="EMBL/GenBank/DDBJ databases">
        <title>Complete genome sequence of Paenibacillus sp. MBLB1234.</title>
        <authorList>
            <person name="Nam Y.-D."/>
            <person name="Kang J."/>
            <person name="Chung W.-H."/>
            <person name="Park Y.S."/>
        </authorList>
    </citation>
    <scope>NUCLEOTIDE SEQUENCE [LARGE SCALE GENOMIC DNA]</scope>
    <source>
        <strain evidence="3">MBLB1234</strain>
    </source>
</reference>
<protein>
    <submittedName>
        <fullName evidence="2">Alpha/beta hydrolase</fullName>
    </submittedName>
</protein>
<organism evidence="2 3">
    <name type="scientific">Paenibacillus lutimineralis</name>
    <dbReference type="NCBI Taxonomy" id="2707005"/>
    <lineage>
        <taxon>Bacteria</taxon>
        <taxon>Bacillati</taxon>
        <taxon>Bacillota</taxon>
        <taxon>Bacilli</taxon>
        <taxon>Bacillales</taxon>
        <taxon>Paenibacillaceae</taxon>
        <taxon>Paenibacillus</taxon>
    </lineage>
</organism>
<dbReference type="KEGG" id="plut:EI981_18675"/>
<name>A0A3Q9ICU0_9BACL</name>
<evidence type="ECO:0000259" key="1">
    <source>
        <dbReference type="Pfam" id="PF12697"/>
    </source>
</evidence>
<dbReference type="InterPro" id="IPR029058">
    <property type="entry name" value="AB_hydrolase_fold"/>
</dbReference>